<dbReference type="Gene3D" id="2.60.200.20">
    <property type="match status" value="1"/>
</dbReference>
<protein>
    <submittedName>
        <fullName evidence="4">FHA domain protein</fullName>
    </submittedName>
</protein>
<keyword evidence="5" id="KW-1185">Reference proteome</keyword>
<dbReference type="InterPro" id="IPR008984">
    <property type="entry name" value="SMAD_FHA_dom_sf"/>
</dbReference>
<evidence type="ECO:0000259" key="3">
    <source>
        <dbReference type="PROSITE" id="PS50006"/>
    </source>
</evidence>
<evidence type="ECO:0000313" key="5">
    <source>
        <dbReference type="Proteomes" id="UP000020681"/>
    </source>
</evidence>
<evidence type="ECO:0000313" key="4">
    <source>
        <dbReference type="EMBL" id="EUA91193.1"/>
    </source>
</evidence>
<reference evidence="4 5" key="1">
    <citation type="submission" date="2014-01" db="EMBL/GenBank/DDBJ databases">
        <authorList>
            <person name="Dobos K."/>
            <person name="Lenaerts A."/>
            <person name="Ordway D."/>
            <person name="DeGroote M.A."/>
            <person name="Parker T."/>
            <person name="Sizemore C."/>
            <person name="Tallon L.J."/>
            <person name="Sadzewicz L.K."/>
            <person name="Sengamalay N."/>
            <person name="Fraser C.M."/>
            <person name="Hine E."/>
            <person name="Shefchek K.A."/>
            <person name="Das S.P."/>
            <person name="Tettelin H."/>
        </authorList>
    </citation>
    <scope>NUCLEOTIDE SEQUENCE [LARGE SCALE GENOMIC DNA]</scope>
    <source>
        <strain evidence="4 5">Harvey</strain>
    </source>
</reference>
<gene>
    <name evidence="4" type="ORF">I551_2291</name>
</gene>
<dbReference type="InterPro" id="IPR000253">
    <property type="entry name" value="FHA_dom"/>
</dbReference>
<keyword evidence="1" id="KW-0597">Phosphoprotein</keyword>
<sequence length="218" mass="22872">MLTVRSGPSQRSFAAGPDVIVGSDLHADLRVAHPLIDRAHLLLRFEQGSWVPIDNNSQSRIYVDARRVPLIDIRDGLAMNLGRADGPRITFEVGHHQGVIGLLPPPETMPGVAPADRPPSGGHPPRGLGTGRAAQLSQPSQLAVPPPDRPPDPVASAQLTSAIPLLPPPARPGAHTTASHYPDRTVDVLGADSALRPRLPTPSRSAALPATTSSSPTC</sequence>
<evidence type="ECO:0000256" key="2">
    <source>
        <dbReference type="SAM" id="MobiDB-lite"/>
    </source>
</evidence>
<comment type="caution">
    <text evidence="4">The sequence shown here is derived from an EMBL/GenBank/DDBJ whole genome shotgun (WGS) entry which is preliminary data.</text>
</comment>
<dbReference type="SUPFAM" id="SSF49879">
    <property type="entry name" value="SMAD/FHA domain"/>
    <property type="match status" value="1"/>
</dbReference>
<dbReference type="PROSITE" id="PS50006">
    <property type="entry name" value="FHA_DOMAIN"/>
    <property type="match status" value="1"/>
</dbReference>
<dbReference type="Pfam" id="PF00498">
    <property type="entry name" value="FHA"/>
    <property type="match status" value="1"/>
</dbReference>
<feature type="region of interest" description="Disordered" evidence="2">
    <location>
        <begin position="100"/>
        <end position="218"/>
    </location>
</feature>
<dbReference type="EMBL" id="JAOL01000094">
    <property type="protein sequence ID" value="EUA91193.1"/>
    <property type="molecule type" value="Genomic_DNA"/>
</dbReference>
<feature type="domain" description="FHA" evidence="3">
    <location>
        <begin position="19"/>
        <end position="68"/>
    </location>
</feature>
<name>A0ABN0R252_MYCUL</name>
<dbReference type="Proteomes" id="UP000020681">
    <property type="component" value="Unassembled WGS sequence"/>
</dbReference>
<organism evidence="4 5">
    <name type="scientific">Mycobacterium ulcerans str. Harvey</name>
    <dbReference type="NCBI Taxonomy" id="1299332"/>
    <lineage>
        <taxon>Bacteria</taxon>
        <taxon>Bacillati</taxon>
        <taxon>Actinomycetota</taxon>
        <taxon>Actinomycetes</taxon>
        <taxon>Mycobacteriales</taxon>
        <taxon>Mycobacteriaceae</taxon>
        <taxon>Mycobacterium</taxon>
        <taxon>Mycobacterium ulcerans group</taxon>
    </lineage>
</organism>
<proteinExistence type="predicted"/>
<accession>A0ABN0R252</accession>
<evidence type="ECO:0000256" key="1">
    <source>
        <dbReference type="ARBA" id="ARBA00022553"/>
    </source>
</evidence>
<feature type="compositionally biased region" description="Low complexity" evidence="2">
    <location>
        <begin position="201"/>
        <end position="218"/>
    </location>
</feature>